<keyword evidence="2" id="KW-1185">Reference proteome</keyword>
<evidence type="ECO:0000313" key="2">
    <source>
        <dbReference type="Proteomes" id="UP001548832"/>
    </source>
</evidence>
<dbReference type="RefSeq" id="WP_354463917.1">
    <property type="nucleotide sequence ID" value="NZ_JBEWSZ010000005.1"/>
</dbReference>
<protein>
    <submittedName>
        <fullName evidence="1">Uncharacterized protein</fullName>
    </submittedName>
</protein>
<dbReference type="EMBL" id="JBEWSZ010000005">
    <property type="protein sequence ID" value="MET2831748.1"/>
    <property type="molecule type" value="Genomic_DNA"/>
</dbReference>
<dbReference type="Proteomes" id="UP001548832">
    <property type="component" value="Unassembled WGS sequence"/>
</dbReference>
<organism evidence="1 2">
    <name type="scientific">Mesorhizobium shangrilense</name>
    <dbReference type="NCBI Taxonomy" id="460060"/>
    <lineage>
        <taxon>Bacteria</taxon>
        <taxon>Pseudomonadati</taxon>
        <taxon>Pseudomonadota</taxon>
        <taxon>Alphaproteobacteria</taxon>
        <taxon>Hyphomicrobiales</taxon>
        <taxon>Phyllobacteriaceae</taxon>
        <taxon>Mesorhizobium</taxon>
    </lineage>
</organism>
<comment type="caution">
    <text evidence="1">The sequence shown here is derived from an EMBL/GenBank/DDBJ whole genome shotgun (WGS) entry which is preliminary data.</text>
</comment>
<gene>
    <name evidence="1" type="ORF">ABVQ20_32850</name>
</gene>
<name>A0ABV2DQP2_9HYPH</name>
<reference evidence="1 2" key="1">
    <citation type="submission" date="2024-06" db="EMBL/GenBank/DDBJ databases">
        <authorList>
            <person name="Kim D.-U."/>
        </authorList>
    </citation>
    <scope>NUCLEOTIDE SEQUENCE [LARGE SCALE GENOMIC DNA]</scope>
    <source>
        <strain evidence="1 2">KACC15460</strain>
    </source>
</reference>
<accession>A0ABV2DQP2</accession>
<proteinExistence type="predicted"/>
<sequence>MRELPSNVDADAVIEVGRYLDDHAKTTAVSISEAFRVVRRRVTPSRVGDTRLEELIVESAGTRHLAVLMDNR</sequence>
<evidence type="ECO:0000313" key="1">
    <source>
        <dbReference type="EMBL" id="MET2831748.1"/>
    </source>
</evidence>